<evidence type="ECO:0000256" key="1">
    <source>
        <dbReference type="ARBA" id="ARBA00000798"/>
    </source>
</evidence>
<evidence type="ECO:0000256" key="4">
    <source>
        <dbReference type="ARBA" id="ARBA00022801"/>
    </source>
</evidence>
<sequence>MPLLPAFEGEIGKSGIEPLNYITFCGLRTHTELNGKLVSELVYVHSKLMIVDDDTVIMGSANINDRSMLGDRDSEIAVMFQDIHKHKVKMNGVEHMAGKFASSMRKNLFRKCDMTANEKLSFKKQRKMIQTTAGLDHGTTFNKDENPYCIETHRDR</sequence>
<dbReference type="PROSITE" id="PS50035">
    <property type="entry name" value="PLD"/>
    <property type="match status" value="1"/>
</dbReference>
<feature type="domain" description="PLD phosphodiesterase" evidence="7">
    <location>
        <begin position="40"/>
        <end position="67"/>
    </location>
</feature>
<keyword evidence="4" id="KW-0378">Hydrolase</keyword>
<dbReference type="EC" id="3.1.4.4" evidence="2"/>
<dbReference type="Proteomes" id="UP000266721">
    <property type="component" value="Unassembled WGS sequence"/>
</dbReference>
<keyword evidence="9" id="KW-1185">Reference proteome</keyword>
<proteinExistence type="predicted"/>
<keyword evidence="6" id="KW-0443">Lipid metabolism</keyword>
<dbReference type="SMART" id="SM00155">
    <property type="entry name" value="PLDc"/>
    <property type="match status" value="1"/>
</dbReference>
<organism evidence="8 9">
    <name type="scientific">Mytilus galloprovincialis</name>
    <name type="common">Mediterranean mussel</name>
    <dbReference type="NCBI Taxonomy" id="29158"/>
    <lineage>
        <taxon>Eukaryota</taxon>
        <taxon>Metazoa</taxon>
        <taxon>Spiralia</taxon>
        <taxon>Lophotrochozoa</taxon>
        <taxon>Mollusca</taxon>
        <taxon>Bivalvia</taxon>
        <taxon>Autobranchia</taxon>
        <taxon>Pteriomorphia</taxon>
        <taxon>Mytilida</taxon>
        <taxon>Mytiloidea</taxon>
        <taxon>Mytilidae</taxon>
        <taxon>Mytilinae</taxon>
        <taxon>Mytilus</taxon>
    </lineage>
</organism>
<dbReference type="PANTHER" id="PTHR18896:SF76">
    <property type="entry name" value="PHOSPHOLIPASE"/>
    <property type="match status" value="1"/>
</dbReference>
<name>A0A3R5Q176_MYTGA</name>
<evidence type="ECO:0000256" key="3">
    <source>
        <dbReference type="ARBA" id="ARBA00022737"/>
    </source>
</evidence>
<evidence type="ECO:0000256" key="5">
    <source>
        <dbReference type="ARBA" id="ARBA00022963"/>
    </source>
</evidence>
<accession>A0A3R5Q176</accession>
<evidence type="ECO:0000313" key="9">
    <source>
        <dbReference type="Proteomes" id="UP000266721"/>
    </source>
</evidence>
<gene>
    <name evidence="8" type="ORF">AM593_06925</name>
</gene>
<feature type="non-terminal residue" evidence="8">
    <location>
        <position position="156"/>
    </location>
</feature>
<protein>
    <recommendedName>
        <fullName evidence="2">phospholipase D</fullName>
        <ecNumber evidence="2">3.1.4.4</ecNumber>
    </recommendedName>
</protein>
<reference evidence="8 9" key="1">
    <citation type="journal article" date="2016" name="PLoS ONE">
        <title>A First Insight into the Genome of the Filter-Feeder Mussel Mytilus galloprovincialis.</title>
        <authorList>
            <person name="Murgarella M."/>
            <person name="Puiu D."/>
            <person name="Novoa B."/>
            <person name="Figueras A."/>
            <person name="Posada D."/>
            <person name="Canchaya C."/>
        </authorList>
    </citation>
    <scope>NUCLEOTIDE SEQUENCE [LARGE SCALE GENOMIC DNA]</scope>
    <source>
        <tissue evidence="8">Muscle</tissue>
    </source>
</reference>
<dbReference type="Gene3D" id="3.30.870.10">
    <property type="entry name" value="Endonuclease Chain A"/>
    <property type="match status" value="1"/>
</dbReference>
<dbReference type="InterPro" id="IPR015679">
    <property type="entry name" value="PLipase_D_fam"/>
</dbReference>
<dbReference type="InterPro" id="IPR001736">
    <property type="entry name" value="PLipase_D/transphosphatidylase"/>
</dbReference>
<dbReference type="InterPro" id="IPR025202">
    <property type="entry name" value="PLD-like_dom"/>
</dbReference>
<feature type="non-terminal residue" evidence="8">
    <location>
        <position position="1"/>
    </location>
</feature>
<evidence type="ECO:0000256" key="2">
    <source>
        <dbReference type="ARBA" id="ARBA00012027"/>
    </source>
</evidence>
<evidence type="ECO:0000259" key="7">
    <source>
        <dbReference type="PROSITE" id="PS50035"/>
    </source>
</evidence>
<dbReference type="Pfam" id="PF13091">
    <property type="entry name" value="PLDc_2"/>
    <property type="match status" value="1"/>
</dbReference>
<dbReference type="PANTHER" id="PTHR18896">
    <property type="entry name" value="PHOSPHOLIPASE D"/>
    <property type="match status" value="1"/>
</dbReference>
<dbReference type="GO" id="GO:0009395">
    <property type="term" value="P:phospholipid catabolic process"/>
    <property type="evidence" value="ECO:0007669"/>
    <property type="project" value="TreeGrafter"/>
</dbReference>
<keyword evidence="3" id="KW-0677">Repeat</keyword>
<evidence type="ECO:0000256" key="6">
    <source>
        <dbReference type="ARBA" id="ARBA00023098"/>
    </source>
</evidence>
<comment type="catalytic activity">
    <reaction evidence="1">
        <text>a 1,2-diacyl-sn-glycero-3-phosphocholine + H2O = a 1,2-diacyl-sn-glycero-3-phosphate + choline + H(+)</text>
        <dbReference type="Rhea" id="RHEA:14445"/>
        <dbReference type="ChEBI" id="CHEBI:15354"/>
        <dbReference type="ChEBI" id="CHEBI:15377"/>
        <dbReference type="ChEBI" id="CHEBI:15378"/>
        <dbReference type="ChEBI" id="CHEBI:57643"/>
        <dbReference type="ChEBI" id="CHEBI:58608"/>
        <dbReference type="EC" id="3.1.4.4"/>
    </reaction>
</comment>
<evidence type="ECO:0000313" key="8">
    <source>
        <dbReference type="EMBL" id="OPL20180.1"/>
    </source>
</evidence>
<dbReference type="GO" id="GO:0060627">
    <property type="term" value="P:regulation of vesicle-mediated transport"/>
    <property type="evidence" value="ECO:0007669"/>
    <property type="project" value="TreeGrafter"/>
</dbReference>
<dbReference type="AlphaFoldDB" id="A0A3R5Q176"/>
<dbReference type="GO" id="GO:0004630">
    <property type="term" value="F:phospholipase D activity"/>
    <property type="evidence" value="ECO:0007669"/>
    <property type="project" value="UniProtKB-EC"/>
</dbReference>
<dbReference type="EMBL" id="KV618753">
    <property type="protein sequence ID" value="OPL20180.1"/>
    <property type="molecule type" value="Genomic_DNA"/>
</dbReference>
<dbReference type="SUPFAM" id="SSF56024">
    <property type="entry name" value="Phospholipase D/nuclease"/>
    <property type="match status" value="1"/>
</dbReference>
<keyword evidence="5" id="KW-0442">Lipid degradation</keyword>